<name>A0A224X453_9ROSI</name>
<dbReference type="SUPFAM" id="SSF53474">
    <property type="entry name" value="alpha/beta-Hydrolases"/>
    <property type="match status" value="1"/>
</dbReference>
<proteinExistence type="predicted"/>
<dbReference type="Gene3D" id="3.40.50.1820">
    <property type="entry name" value="alpha/beta hydrolase"/>
    <property type="match status" value="1"/>
</dbReference>
<sequence length="223" mass="24844">MGSSSSEVVVGRKPRLLCLHGAKTSGEIMKKQVHKWPESVLDKIDLVFVDAPLPAKGKSPVEGIFDPPYFEWYYINKDHTEYTNFDKSMDYIEECMIKYAPIDGLFGFSQGGFIAGALPRMQAQGTALTKVPKIKFVITIGGGLFKVPSVAEKVYVSRLEVPSLHFIGELDYLKQNGMDLVESCVDPVVIQHSRGHTIPRLDEKSLPVVLSFIENIEKLEALN</sequence>
<accession>A0A224X453</accession>
<dbReference type="EMBL" id="GFSO01000007">
    <property type="protein sequence ID" value="JAW07295.1"/>
    <property type="molecule type" value="Transcribed_RNA"/>
</dbReference>
<dbReference type="PANTHER" id="PTHR22778">
    <property type="entry name" value="OVARIAN CANCER GENE-2 PROTEIN-RELATED"/>
    <property type="match status" value="1"/>
</dbReference>
<dbReference type="InterPro" id="IPR005645">
    <property type="entry name" value="FSH-like_dom"/>
</dbReference>
<feature type="domain" description="Serine hydrolase" evidence="1">
    <location>
        <begin position="12"/>
        <end position="204"/>
    </location>
</feature>
<organism evidence="2">
    <name type="scientific">Hypericum annulatum</name>
    <dbReference type="NCBI Taxonomy" id="708052"/>
    <lineage>
        <taxon>Eukaryota</taxon>
        <taxon>Viridiplantae</taxon>
        <taxon>Streptophyta</taxon>
        <taxon>Embryophyta</taxon>
        <taxon>Tracheophyta</taxon>
        <taxon>Spermatophyta</taxon>
        <taxon>Magnoliopsida</taxon>
        <taxon>eudicotyledons</taxon>
        <taxon>Gunneridae</taxon>
        <taxon>Pentapetalae</taxon>
        <taxon>rosids</taxon>
        <taxon>fabids</taxon>
        <taxon>Malpighiales</taxon>
        <taxon>Hypericaceae</taxon>
        <taxon>Hypericeae</taxon>
        <taxon>Hypericum</taxon>
    </lineage>
</organism>
<dbReference type="InterPro" id="IPR029058">
    <property type="entry name" value="AB_hydrolase_fold"/>
</dbReference>
<protein>
    <submittedName>
        <fullName evidence="2">Dihydrofolate reductase-like protein</fullName>
    </submittedName>
</protein>
<evidence type="ECO:0000313" key="2">
    <source>
        <dbReference type="EMBL" id="JAW07295.1"/>
    </source>
</evidence>
<dbReference type="PANTHER" id="PTHR22778:SF51">
    <property type="entry name" value="DIHYDROFOLATE REDUCTASE"/>
    <property type="match status" value="1"/>
</dbReference>
<reference evidence="2" key="1">
    <citation type="submission" date="2017-07" db="EMBL/GenBank/DDBJ databases">
        <title>RNA-Seq based survey of genes potentially involved in biosynthesis of#profiling secondary metabolites in the genus Hypericum.</title>
        <authorList>
            <person name="Czerankova O."/>
            <person name="Sotak M."/>
            <person name="Nigutova K."/>
            <person name="Baumlein H."/>
            <person name="Altchmied L."/>
            <person name="Cellarova E."/>
        </authorList>
    </citation>
    <scope>NUCLEOTIDE SEQUENCE</scope>
    <source>
        <tissue evidence="2">Leaves</tissue>
    </source>
</reference>
<dbReference type="Pfam" id="PF03959">
    <property type="entry name" value="FSH1"/>
    <property type="match status" value="1"/>
</dbReference>
<evidence type="ECO:0000259" key="1">
    <source>
        <dbReference type="Pfam" id="PF03959"/>
    </source>
</evidence>
<dbReference type="AlphaFoldDB" id="A0A224X453"/>